<organism evidence="5 6">
    <name type="scientific">Pseudomonas segetis</name>
    <dbReference type="NCBI Taxonomy" id="298908"/>
    <lineage>
        <taxon>Bacteria</taxon>
        <taxon>Pseudomonadati</taxon>
        <taxon>Pseudomonadota</taxon>
        <taxon>Gammaproteobacteria</taxon>
        <taxon>Pseudomonadales</taxon>
        <taxon>Pseudomonadaceae</taxon>
        <taxon>Pseudomonas</taxon>
    </lineage>
</organism>
<dbReference type="AlphaFoldDB" id="A0A239AMX6"/>
<evidence type="ECO:0000256" key="2">
    <source>
        <dbReference type="ARBA" id="ARBA00023002"/>
    </source>
</evidence>
<dbReference type="InterPro" id="IPR006176">
    <property type="entry name" value="3-OHacyl-CoA_DH_NAD-bd"/>
</dbReference>
<feature type="domain" description="3-hydroxyacyl-CoA dehydrogenase NAD binding" evidence="4">
    <location>
        <begin position="10"/>
        <end position="180"/>
    </location>
</feature>
<proteinExistence type="inferred from homology"/>
<protein>
    <submittedName>
        <fullName evidence="5">3-hydroxyacyl-CoA dehydrogenase</fullName>
    </submittedName>
</protein>
<evidence type="ECO:0000259" key="3">
    <source>
        <dbReference type="Pfam" id="PF00725"/>
    </source>
</evidence>
<feature type="domain" description="3-hydroxyacyl-CoA dehydrogenase C-terminal" evidence="3">
    <location>
        <begin position="184"/>
        <end position="251"/>
    </location>
</feature>
<dbReference type="Gene3D" id="1.10.1040.10">
    <property type="entry name" value="N-(1-d-carboxylethyl)-l-norvaline Dehydrogenase, domain 2"/>
    <property type="match status" value="1"/>
</dbReference>
<dbReference type="GO" id="GO:0050104">
    <property type="term" value="F:L-gulonate 3-dehydrogenase activity"/>
    <property type="evidence" value="ECO:0007669"/>
    <property type="project" value="TreeGrafter"/>
</dbReference>
<evidence type="ECO:0000256" key="1">
    <source>
        <dbReference type="ARBA" id="ARBA00009463"/>
    </source>
</evidence>
<dbReference type="Pfam" id="PF00725">
    <property type="entry name" value="3HCDH"/>
    <property type="match status" value="1"/>
</dbReference>
<dbReference type="Proteomes" id="UP000242915">
    <property type="component" value="Unassembled WGS sequence"/>
</dbReference>
<reference evidence="6" key="1">
    <citation type="submission" date="2017-06" db="EMBL/GenBank/DDBJ databases">
        <authorList>
            <person name="Varghese N."/>
            <person name="Submissions S."/>
        </authorList>
    </citation>
    <scope>NUCLEOTIDE SEQUENCE [LARGE SCALE GENOMIC DNA]</scope>
    <source>
        <strain evidence="6">CIP 108523</strain>
    </source>
</reference>
<dbReference type="Gene3D" id="3.40.50.720">
    <property type="entry name" value="NAD(P)-binding Rossmann-like Domain"/>
    <property type="match status" value="1"/>
</dbReference>
<dbReference type="GO" id="GO:0006631">
    <property type="term" value="P:fatty acid metabolic process"/>
    <property type="evidence" value="ECO:0007669"/>
    <property type="project" value="InterPro"/>
</dbReference>
<gene>
    <name evidence="5" type="ORF">SAMN05216255_1310</name>
</gene>
<comment type="similarity">
    <text evidence="1">Belongs to the 3-hydroxyacyl-CoA dehydrogenase family.</text>
</comment>
<dbReference type="InterPro" id="IPR036291">
    <property type="entry name" value="NAD(P)-bd_dom_sf"/>
</dbReference>
<evidence type="ECO:0000259" key="4">
    <source>
        <dbReference type="Pfam" id="PF02737"/>
    </source>
</evidence>
<dbReference type="SUPFAM" id="SSF48179">
    <property type="entry name" value="6-phosphogluconate dehydrogenase C-terminal domain-like"/>
    <property type="match status" value="1"/>
</dbReference>
<name>A0A239AMX6_9PSED</name>
<dbReference type="InterPro" id="IPR008927">
    <property type="entry name" value="6-PGluconate_DH-like_C_sf"/>
</dbReference>
<sequence>MSQEQTTRCIAIIGGGLIGRAWALVFARAGCDVRLWDPDQDVRARVMDELSETCRRSGDDPAALAHVTVLSSMAEAVDKVEWVQENGPENLEIKREIYAELDRLTAPQAILASSSSALVASSFAQGLAGRARILVAHPVNPPHVIPVVELCPGPDTAPEVMNRAEALMHAVAQVPVRLSREIDGFVLNRLQAVVLAEALSLIEQGVVTPLGLDDTIRHGLGRRWVFLGPMATINLNAPGGVKDYLKRYGPTMARLSDNAARGEAFSERAAQIVAAQMPAPSEVPELSLRRDALLAQLSRFLHSNN</sequence>
<keyword evidence="6" id="KW-1185">Reference proteome</keyword>
<accession>A0A239AMX6</accession>
<dbReference type="GO" id="GO:0070403">
    <property type="term" value="F:NAD+ binding"/>
    <property type="evidence" value="ECO:0007669"/>
    <property type="project" value="InterPro"/>
</dbReference>
<dbReference type="InterPro" id="IPR013328">
    <property type="entry name" value="6PGD_dom2"/>
</dbReference>
<dbReference type="EMBL" id="FZOG01000001">
    <property type="protein sequence ID" value="SNR96682.1"/>
    <property type="molecule type" value="Genomic_DNA"/>
</dbReference>
<dbReference type="Pfam" id="PF02737">
    <property type="entry name" value="3HCDH_N"/>
    <property type="match status" value="1"/>
</dbReference>
<dbReference type="PANTHER" id="PTHR48075:SF1">
    <property type="entry name" value="LAMBDA-CRYSTALLIN HOMOLOG"/>
    <property type="match status" value="1"/>
</dbReference>
<keyword evidence="2" id="KW-0560">Oxidoreductase</keyword>
<dbReference type="SUPFAM" id="SSF51735">
    <property type="entry name" value="NAD(P)-binding Rossmann-fold domains"/>
    <property type="match status" value="1"/>
</dbReference>
<evidence type="ECO:0000313" key="6">
    <source>
        <dbReference type="Proteomes" id="UP000242915"/>
    </source>
</evidence>
<dbReference type="PANTHER" id="PTHR48075">
    <property type="entry name" value="3-HYDROXYACYL-COA DEHYDROGENASE FAMILY PROTEIN"/>
    <property type="match status" value="1"/>
</dbReference>
<evidence type="ECO:0000313" key="5">
    <source>
        <dbReference type="EMBL" id="SNR96682.1"/>
    </source>
</evidence>
<dbReference type="InterPro" id="IPR006108">
    <property type="entry name" value="3HC_DH_C"/>
</dbReference>
<dbReference type="RefSeq" id="WP_245851345.1">
    <property type="nucleotide sequence ID" value="NZ_FZOG01000001.1"/>
</dbReference>